<organism evidence="2 3">
    <name type="scientific">Micromonospora chokoriensis</name>
    <dbReference type="NCBI Taxonomy" id="356851"/>
    <lineage>
        <taxon>Bacteria</taxon>
        <taxon>Bacillati</taxon>
        <taxon>Actinomycetota</taxon>
        <taxon>Actinomycetes</taxon>
        <taxon>Micromonosporales</taxon>
        <taxon>Micromonosporaceae</taxon>
        <taxon>Micromonospora</taxon>
    </lineage>
</organism>
<protein>
    <recommendedName>
        <fullName evidence="1">DUF6924 domain-containing protein</fullName>
    </recommendedName>
</protein>
<evidence type="ECO:0000259" key="1">
    <source>
        <dbReference type="Pfam" id="PF21962"/>
    </source>
</evidence>
<evidence type="ECO:0000313" key="3">
    <source>
        <dbReference type="Proteomes" id="UP000198224"/>
    </source>
</evidence>
<dbReference type="InterPro" id="IPR053832">
    <property type="entry name" value="DUF6924"/>
</dbReference>
<keyword evidence="3" id="KW-1185">Reference proteome</keyword>
<sequence>MAELPGTWSVPVVRADFTDDAVWNRIREWIAQPTEEGFGADVDFVEDRALNGLDEATIVAGYPPSYPHEYRHPALFVVDAVAVSTSDHPVLVINLSARVDARPFRALPRQVQAIQNNLSLANMDYIEFATSAGADGVFRGF</sequence>
<evidence type="ECO:0000313" key="2">
    <source>
        <dbReference type="EMBL" id="SCF23366.1"/>
    </source>
</evidence>
<proteinExistence type="predicted"/>
<dbReference type="RefSeq" id="WP_157742603.1">
    <property type="nucleotide sequence ID" value="NZ_LT607409.1"/>
</dbReference>
<dbReference type="Proteomes" id="UP000198224">
    <property type="component" value="Chromosome I"/>
</dbReference>
<gene>
    <name evidence="2" type="ORF">GA0070612_5139</name>
</gene>
<reference evidence="3" key="1">
    <citation type="submission" date="2016-06" db="EMBL/GenBank/DDBJ databases">
        <authorList>
            <person name="Varghese N."/>
            <person name="Submissions Spin"/>
        </authorList>
    </citation>
    <scope>NUCLEOTIDE SEQUENCE [LARGE SCALE GENOMIC DNA]</scope>
    <source>
        <strain evidence="3">DSM 45160</strain>
    </source>
</reference>
<dbReference type="EMBL" id="LT607409">
    <property type="protein sequence ID" value="SCF23366.1"/>
    <property type="molecule type" value="Genomic_DNA"/>
</dbReference>
<name>A0A1C4YRR4_9ACTN</name>
<dbReference type="AlphaFoldDB" id="A0A1C4YRR4"/>
<feature type="domain" description="DUF6924" evidence="1">
    <location>
        <begin position="10"/>
        <end position="141"/>
    </location>
</feature>
<dbReference type="Pfam" id="PF21962">
    <property type="entry name" value="DUF6924"/>
    <property type="match status" value="1"/>
</dbReference>
<accession>A0A1C4YRR4</accession>